<dbReference type="RefSeq" id="WP_329492915.1">
    <property type="nucleotide sequence ID" value="NZ_CP108460.1"/>
</dbReference>
<reference evidence="3 4" key="1">
    <citation type="submission" date="2022-10" db="EMBL/GenBank/DDBJ databases">
        <title>The complete genomes of actinobacterial strains from the NBC collection.</title>
        <authorList>
            <person name="Joergensen T.S."/>
            <person name="Alvarez Arevalo M."/>
            <person name="Sterndorff E.B."/>
            <person name="Faurdal D."/>
            <person name="Vuksanovic O."/>
            <person name="Mourched A.-S."/>
            <person name="Charusanti P."/>
            <person name="Shaw S."/>
            <person name="Blin K."/>
            <person name="Weber T."/>
        </authorList>
    </citation>
    <scope>NUCLEOTIDE SEQUENCE [LARGE SCALE GENOMIC DNA]</scope>
    <source>
        <strain evidence="3 4">NBC_01247</strain>
    </source>
</reference>
<evidence type="ECO:0000256" key="2">
    <source>
        <dbReference type="SAM" id="Phobius"/>
    </source>
</evidence>
<feature type="transmembrane region" description="Helical" evidence="2">
    <location>
        <begin position="85"/>
        <end position="109"/>
    </location>
</feature>
<dbReference type="SUPFAM" id="SSF55729">
    <property type="entry name" value="Acyl-CoA N-acyltransferases (Nat)"/>
    <property type="match status" value="1"/>
</dbReference>
<dbReference type="Proteomes" id="UP001432014">
    <property type="component" value="Chromosome"/>
</dbReference>
<keyword evidence="2" id="KW-0812">Transmembrane</keyword>
<organism evidence="3 4">
    <name type="scientific">Kitasatospora herbaricolor</name>
    <dbReference type="NCBI Taxonomy" id="68217"/>
    <lineage>
        <taxon>Bacteria</taxon>
        <taxon>Bacillati</taxon>
        <taxon>Actinomycetota</taxon>
        <taxon>Actinomycetes</taxon>
        <taxon>Kitasatosporales</taxon>
        <taxon>Streptomycetaceae</taxon>
        <taxon>Kitasatospora</taxon>
    </lineage>
</organism>
<dbReference type="EMBL" id="CP108482">
    <property type="protein sequence ID" value="WUS54303.1"/>
    <property type="molecule type" value="Genomic_DNA"/>
</dbReference>
<gene>
    <name evidence="3" type="ORF">OG469_01550</name>
</gene>
<proteinExistence type="predicted"/>
<accession>A0ABZ1W0H1</accession>
<keyword evidence="2" id="KW-1133">Transmembrane helix</keyword>
<feature type="transmembrane region" description="Helical" evidence="2">
    <location>
        <begin position="121"/>
        <end position="142"/>
    </location>
</feature>
<keyword evidence="2" id="KW-0472">Membrane</keyword>
<feature type="region of interest" description="Disordered" evidence="1">
    <location>
        <begin position="219"/>
        <end position="247"/>
    </location>
</feature>
<evidence type="ECO:0000313" key="4">
    <source>
        <dbReference type="Proteomes" id="UP001432014"/>
    </source>
</evidence>
<sequence>MTAPAAAAPPGLLAPWRSLPRIAGALAQAFAPAAARPRWLRRLFAPFWLIEAGVQRCSGRVLCCGAATLVLRRPQPWTRTAWQSVLLLPAAVAAFTAVLTPTALAGAFVGGAVAGADGGRWAMHGALLVVAALLLWQLASLVRATRAGTRLRREVRTLRGPWAEVGSLAGGRDGQATRDLVRGLLTWADDNGIALVAVAADERLGRLYGRAGFEPLSPASPVLLRRPSPPGSSWRPAPQRARQTTLT</sequence>
<protein>
    <recommendedName>
        <fullName evidence="5">N-acetyltransferase domain-containing protein</fullName>
    </recommendedName>
</protein>
<evidence type="ECO:0000256" key="1">
    <source>
        <dbReference type="SAM" id="MobiDB-lite"/>
    </source>
</evidence>
<keyword evidence="4" id="KW-1185">Reference proteome</keyword>
<name>A0ABZ1W0H1_9ACTN</name>
<dbReference type="InterPro" id="IPR016181">
    <property type="entry name" value="Acyl_CoA_acyltransferase"/>
</dbReference>
<evidence type="ECO:0008006" key="5">
    <source>
        <dbReference type="Google" id="ProtNLM"/>
    </source>
</evidence>
<feature type="compositionally biased region" description="Low complexity" evidence="1">
    <location>
        <begin position="219"/>
        <end position="238"/>
    </location>
</feature>
<evidence type="ECO:0000313" key="3">
    <source>
        <dbReference type="EMBL" id="WUS54303.1"/>
    </source>
</evidence>